<dbReference type="PROSITE" id="PS50035">
    <property type="entry name" value="PLD"/>
    <property type="match status" value="2"/>
</dbReference>
<keyword evidence="5 12" id="KW-0812">Transmembrane</keyword>
<dbReference type="InterPro" id="IPR001736">
    <property type="entry name" value="PLipase_D/transphosphatidylase"/>
</dbReference>
<dbReference type="SUPFAM" id="SSF56024">
    <property type="entry name" value="Phospholipase D/nuclease"/>
    <property type="match status" value="2"/>
</dbReference>
<sequence length="492" mass="55705">MTTGALWVTLIVAIDIAFRIIALFVVPHNRRPQTAMAWLLAIFFIPYLGFLAFVAFGSRRLPKKRRDKQATINNHLRERSRLLSPGIIATPADVGKRQEFPGWLAQTVRMNEHLGAMPMVTGNTVMFHTDYLDSIAAMTAAIDKAQNTVHVEFYIMSYDRVTEEFFAALERAQQRGVSVRVLYDHLANVRIPGYRDLLAVLERIGVEHHPMLPLQPWRGVYRRPDLRNHRKILVVDSRIAFTGSQNIIEPAYRQRRHRARGLHWLDLMISLEGPLADGLEALFVTDWFQETDELLNTPSPAKAKGSRSQSVLGQVVPSGPAFEGENNLRLFNNLVYGAAKSLVISSPYFVPDESMRYAITSAAERGVEVHLLVSEISDQPLVFYAQRSYYEDLLRAGVRIWLYRAPTILHSKFIVVDDVISVIGSSNVDMRSFSLNLEVSVLIADEGVARTLDALSLQYRNNSTELTLHQWLARKGHYKFLEGLARLTATVQ</sequence>
<dbReference type="InterPro" id="IPR022924">
    <property type="entry name" value="Cardiolipin_synthase"/>
</dbReference>
<evidence type="ECO:0000256" key="11">
    <source>
        <dbReference type="ARBA" id="ARBA00023264"/>
    </source>
</evidence>
<feature type="domain" description="PLD phosphodiesterase" evidence="13">
    <location>
        <begin position="224"/>
        <end position="251"/>
    </location>
</feature>
<organism evidence="14">
    <name type="scientific">freshwater metagenome</name>
    <dbReference type="NCBI Taxonomy" id="449393"/>
    <lineage>
        <taxon>unclassified sequences</taxon>
        <taxon>metagenomes</taxon>
        <taxon>ecological metagenomes</taxon>
    </lineage>
</organism>
<dbReference type="PANTHER" id="PTHR21248:SF22">
    <property type="entry name" value="PHOSPHOLIPASE D"/>
    <property type="match status" value="1"/>
</dbReference>
<feature type="domain" description="PLD phosphodiesterase" evidence="13">
    <location>
        <begin position="405"/>
        <end position="432"/>
    </location>
</feature>
<keyword evidence="3" id="KW-0444">Lipid biosynthesis</keyword>
<keyword evidence="7 12" id="KW-1133">Transmembrane helix</keyword>
<keyword evidence="9 12" id="KW-0472">Membrane</keyword>
<evidence type="ECO:0000256" key="7">
    <source>
        <dbReference type="ARBA" id="ARBA00022989"/>
    </source>
</evidence>
<dbReference type="Gene3D" id="3.30.870.10">
    <property type="entry name" value="Endonuclease Chain A"/>
    <property type="match status" value="2"/>
</dbReference>
<dbReference type="InterPro" id="IPR025202">
    <property type="entry name" value="PLD-like_dom"/>
</dbReference>
<keyword evidence="11" id="KW-1208">Phospholipid metabolism</keyword>
<keyword evidence="8" id="KW-0443">Lipid metabolism</keyword>
<dbReference type="InterPro" id="IPR027379">
    <property type="entry name" value="CLS_N"/>
</dbReference>
<evidence type="ECO:0000313" key="14">
    <source>
        <dbReference type="EMBL" id="CAB4568633.1"/>
    </source>
</evidence>
<evidence type="ECO:0000256" key="8">
    <source>
        <dbReference type="ARBA" id="ARBA00023098"/>
    </source>
</evidence>
<evidence type="ECO:0000256" key="12">
    <source>
        <dbReference type="SAM" id="Phobius"/>
    </source>
</evidence>
<dbReference type="GO" id="GO:0005886">
    <property type="term" value="C:plasma membrane"/>
    <property type="evidence" value="ECO:0007669"/>
    <property type="project" value="UniProtKB-SubCell"/>
</dbReference>
<dbReference type="EMBL" id="CAEZTM010000019">
    <property type="protein sequence ID" value="CAB4568633.1"/>
    <property type="molecule type" value="Genomic_DNA"/>
</dbReference>
<dbReference type="SMART" id="SM00155">
    <property type="entry name" value="PLDc"/>
    <property type="match status" value="2"/>
</dbReference>
<evidence type="ECO:0000256" key="10">
    <source>
        <dbReference type="ARBA" id="ARBA00023209"/>
    </source>
</evidence>
<proteinExistence type="predicted"/>
<evidence type="ECO:0000256" key="4">
    <source>
        <dbReference type="ARBA" id="ARBA00022679"/>
    </source>
</evidence>
<keyword evidence="2" id="KW-1003">Cell membrane</keyword>
<keyword evidence="6" id="KW-0677">Repeat</keyword>
<dbReference type="NCBIfam" id="TIGR04265">
    <property type="entry name" value="bac_cardiolipin"/>
    <property type="match status" value="1"/>
</dbReference>
<comment type="subcellular location">
    <subcellularLocation>
        <location evidence="1">Cell membrane</location>
        <topology evidence="1">Multi-pass membrane protein</topology>
    </subcellularLocation>
</comment>
<evidence type="ECO:0000256" key="5">
    <source>
        <dbReference type="ARBA" id="ARBA00022692"/>
    </source>
</evidence>
<gene>
    <name evidence="14" type="ORF">UFOPK1684_00570</name>
</gene>
<keyword evidence="4" id="KW-0808">Transferase</keyword>
<feature type="transmembrane region" description="Helical" evidence="12">
    <location>
        <begin position="6"/>
        <end position="26"/>
    </location>
</feature>
<evidence type="ECO:0000256" key="2">
    <source>
        <dbReference type="ARBA" id="ARBA00022475"/>
    </source>
</evidence>
<name>A0A6J6E315_9ZZZZ</name>
<evidence type="ECO:0000256" key="6">
    <source>
        <dbReference type="ARBA" id="ARBA00022737"/>
    </source>
</evidence>
<accession>A0A6J6E315</accession>
<evidence type="ECO:0000256" key="9">
    <source>
        <dbReference type="ARBA" id="ARBA00023136"/>
    </source>
</evidence>
<dbReference type="GO" id="GO:0008808">
    <property type="term" value="F:cardiolipin synthase activity"/>
    <property type="evidence" value="ECO:0007669"/>
    <property type="project" value="InterPro"/>
</dbReference>
<dbReference type="AlphaFoldDB" id="A0A6J6E315"/>
<evidence type="ECO:0000259" key="13">
    <source>
        <dbReference type="PROSITE" id="PS50035"/>
    </source>
</evidence>
<reference evidence="14" key="1">
    <citation type="submission" date="2020-05" db="EMBL/GenBank/DDBJ databases">
        <authorList>
            <person name="Chiriac C."/>
            <person name="Salcher M."/>
            <person name="Ghai R."/>
            <person name="Kavagutti S V."/>
        </authorList>
    </citation>
    <scope>NUCLEOTIDE SEQUENCE</scope>
</reference>
<feature type="transmembrane region" description="Helical" evidence="12">
    <location>
        <begin position="38"/>
        <end position="56"/>
    </location>
</feature>
<evidence type="ECO:0000256" key="3">
    <source>
        <dbReference type="ARBA" id="ARBA00022516"/>
    </source>
</evidence>
<evidence type="ECO:0000256" key="1">
    <source>
        <dbReference type="ARBA" id="ARBA00004651"/>
    </source>
</evidence>
<dbReference type="Pfam" id="PF13396">
    <property type="entry name" value="PLDc_N"/>
    <property type="match status" value="1"/>
</dbReference>
<dbReference type="PANTHER" id="PTHR21248">
    <property type="entry name" value="CARDIOLIPIN SYNTHASE"/>
    <property type="match status" value="1"/>
</dbReference>
<dbReference type="GO" id="GO:0032049">
    <property type="term" value="P:cardiolipin biosynthetic process"/>
    <property type="evidence" value="ECO:0007669"/>
    <property type="project" value="InterPro"/>
</dbReference>
<protein>
    <submittedName>
        <fullName evidence="14">Unannotated protein</fullName>
    </submittedName>
</protein>
<keyword evidence="10" id="KW-0594">Phospholipid biosynthesis</keyword>
<dbReference type="Pfam" id="PF13091">
    <property type="entry name" value="PLDc_2"/>
    <property type="match status" value="2"/>
</dbReference>